<dbReference type="Gramene" id="OMO61754">
    <property type="protein sequence ID" value="OMO61754"/>
    <property type="gene ID" value="CCACVL1_23286"/>
</dbReference>
<feature type="region of interest" description="Disordered" evidence="7">
    <location>
        <begin position="1"/>
        <end position="224"/>
    </location>
</feature>
<comment type="subcellular location">
    <subcellularLocation>
        <location evidence="1">Nucleus</location>
    </subcellularLocation>
</comment>
<dbReference type="Pfam" id="PF03106">
    <property type="entry name" value="WRKY"/>
    <property type="match status" value="2"/>
</dbReference>
<dbReference type="SMART" id="SM00774">
    <property type="entry name" value="WRKY"/>
    <property type="match status" value="2"/>
</dbReference>
<comment type="caution">
    <text evidence="9">The sequence shown here is derived from an EMBL/GenBank/DDBJ whole genome shotgun (WGS) entry which is preliminary data.</text>
</comment>
<dbReference type="Proteomes" id="UP000188268">
    <property type="component" value="Unassembled WGS sequence"/>
</dbReference>
<evidence type="ECO:0000313" key="9">
    <source>
        <dbReference type="EMBL" id="OMO61754.1"/>
    </source>
</evidence>
<dbReference type="OMA" id="KIECCDH"/>
<feature type="compositionally biased region" description="Polar residues" evidence="7">
    <location>
        <begin position="121"/>
        <end position="149"/>
    </location>
</feature>
<evidence type="ECO:0000256" key="1">
    <source>
        <dbReference type="ARBA" id="ARBA00004123"/>
    </source>
</evidence>
<dbReference type="InterPro" id="IPR036576">
    <property type="entry name" value="WRKY_dom_sf"/>
</dbReference>
<gene>
    <name evidence="9" type="ORF">CCACVL1_23286</name>
</gene>
<organism evidence="9 10">
    <name type="scientific">Corchorus capsularis</name>
    <name type="common">Jute</name>
    <dbReference type="NCBI Taxonomy" id="210143"/>
    <lineage>
        <taxon>Eukaryota</taxon>
        <taxon>Viridiplantae</taxon>
        <taxon>Streptophyta</taxon>
        <taxon>Embryophyta</taxon>
        <taxon>Tracheophyta</taxon>
        <taxon>Spermatophyta</taxon>
        <taxon>Magnoliopsida</taxon>
        <taxon>eudicotyledons</taxon>
        <taxon>Gunneridae</taxon>
        <taxon>Pentapetalae</taxon>
        <taxon>rosids</taxon>
        <taxon>malvids</taxon>
        <taxon>Malvales</taxon>
        <taxon>Malvaceae</taxon>
        <taxon>Grewioideae</taxon>
        <taxon>Apeibeae</taxon>
        <taxon>Corchorus</taxon>
    </lineage>
</organism>
<dbReference type="GO" id="GO:0005634">
    <property type="term" value="C:nucleus"/>
    <property type="evidence" value="ECO:0007669"/>
    <property type="project" value="UniProtKB-SubCell"/>
</dbReference>
<evidence type="ECO:0000256" key="6">
    <source>
        <dbReference type="ARBA" id="ARBA00023242"/>
    </source>
</evidence>
<dbReference type="InterPro" id="IPR003657">
    <property type="entry name" value="WRKY_dom"/>
</dbReference>
<dbReference type="PROSITE" id="PS50811">
    <property type="entry name" value="WRKY"/>
    <property type="match status" value="1"/>
</dbReference>
<evidence type="ECO:0000259" key="8">
    <source>
        <dbReference type="PROSITE" id="PS50811"/>
    </source>
</evidence>
<keyword evidence="2" id="KW-0677">Repeat</keyword>
<name>A0A1R3GUG6_COCAP</name>
<protein>
    <submittedName>
        <fullName evidence="9">DNA-binding WRKY</fullName>
    </submittedName>
</protein>
<sequence length="488" mass="52350">MAEPEPESESQTKQTKRQEEQQNDELKGGEEEEVEGLGRVSESQGAEAAPSGDAEVRDSQSETLKNDDRSEGVQVNSTSESKEEGAEFKEQVKVAHPEVSPSLSGQDAEPQTPKQLEPSVSPASLPQESTTSVSQGVSSAPNPTVPEQSLSDKKVNGVSVPEATQQESSNLTALSVVPTVKTPVSDGYNWRKYGQKQVKSPKEIVNKGMHSHEPPRKNNFTRESKIVSSAVCVSRNIVTEQPNRIPNDSDPSTSSKESVLETTVNPERKRPCSSGSDGNGDMQVKEEHLSESDPKKRMKKGDAVCSASVLKSGKKPKFVVHAAGDVGISGDGYRWRKYGQKMVKGNSNPRNYYRCTSAGCPVRKHIETAVDNTNAIIITYKGVHDHDMPVPKKRHGPPSAPLVAAAAPASMNNLQFSPSAPLVAAAAPASMNNLQFKKTDGVQNQVGSTQWSVGTEGELTGEALDLGGEKAIESARTLLSIGFEIKPC</sequence>
<dbReference type="SUPFAM" id="SSF118290">
    <property type="entry name" value="WRKY DNA-binding domain"/>
    <property type="match status" value="2"/>
</dbReference>
<evidence type="ECO:0000256" key="3">
    <source>
        <dbReference type="ARBA" id="ARBA00023015"/>
    </source>
</evidence>
<dbReference type="FunFam" id="2.20.25.80:FF:000006">
    <property type="entry name" value="WRKY transcription factor"/>
    <property type="match status" value="1"/>
</dbReference>
<feature type="compositionally biased region" description="Basic and acidic residues" evidence="7">
    <location>
        <begin position="80"/>
        <end position="96"/>
    </location>
</feature>
<evidence type="ECO:0000256" key="7">
    <source>
        <dbReference type="SAM" id="MobiDB-lite"/>
    </source>
</evidence>
<dbReference type="InterPro" id="IPR044810">
    <property type="entry name" value="WRKY_plant"/>
</dbReference>
<evidence type="ECO:0000256" key="2">
    <source>
        <dbReference type="ARBA" id="ARBA00022737"/>
    </source>
</evidence>
<evidence type="ECO:0000256" key="5">
    <source>
        <dbReference type="ARBA" id="ARBA00023163"/>
    </source>
</evidence>
<accession>A0A1R3GUG6</accession>
<reference evidence="9 10" key="1">
    <citation type="submission" date="2013-09" db="EMBL/GenBank/DDBJ databases">
        <title>Corchorus capsularis genome sequencing.</title>
        <authorList>
            <person name="Alam M."/>
            <person name="Haque M.S."/>
            <person name="Islam M.S."/>
            <person name="Emdad E.M."/>
            <person name="Islam M.M."/>
            <person name="Ahmed B."/>
            <person name="Halim A."/>
            <person name="Hossen Q.M.M."/>
            <person name="Hossain M.Z."/>
            <person name="Ahmed R."/>
            <person name="Khan M.M."/>
            <person name="Islam R."/>
            <person name="Rashid M.M."/>
            <person name="Khan S.A."/>
            <person name="Rahman M.S."/>
            <person name="Alam M."/>
        </authorList>
    </citation>
    <scope>NUCLEOTIDE SEQUENCE [LARGE SCALE GENOMIC DNA]</scope>
    <source>
        <strain evidence="10">cv. CVL-1</strain>
        <tissue evidence="9">Whole seedling</tissue>
    </source>
</reference>
<keyword evidence="10" id="KW-1185">Reference proteome</keyword>
<feature type="compositionally biased region" description="Basic and acidic residues" evidence="7">
    <location>
        <begin position="200"/>
        <end position="224"/>
    </location>
</feature>
<keyword evidence="5" id="KW-0804">Transcription</keyword>
<dbReference type="GO" id="GO:0003700">
    <property type="term" value="F:DNA-binding transcription factor activity"/>
    <property type="evidence" value="ECO:0007669"/>
    <property type="project" value="InterPro"/>
</dbReference>
<dbReference type="AlphaFoldDB" id="A0A1R3GUG6"/>
<dbReference type="Gene3D" id="2.20.25.80">
    <property type="entry name" value="WRKY domain"/>
    <property type="match status" value="2"/>
</dbReference>
<feature type="region of interest" description="Disordered" evidence="7">
    <location>
        <begin position="238"/>
        <end position="301"/>
    </location>
</feature>
<dbReference type="OrthoDB" id="764896at2759"/>
<feature type="compositionally biased region" description="Basic and acidic residues" evidence="7">
    <location>
        <begin position="16"/>
        <end position="29"/>
    </location>
</feature>
<dbReference type="EMBL" id="AWWV01013397">
    <property type="protein sequence ID" value="OMO61754.1"/>
    <property type="molecule type" value="Genomic_DNA"/>
</dbReference>
<evidence type="ECO:0000313" key="10">
    <source>
        <dbReference type="Proteomes" id="UP000188268"/>
    </source>
</evidence>
<feature type="compositionally biased region" description="Polar residues" evidence="7">
    <location>
        <begin position="162"/>
        <end position="173"/>
    </location>
</feature>
<feature type="compositionally biased region" description="Basic and acidic residues" evidence="7">
    <location>
        <begin position="54"/>
        <end position="71"/>
    </location>
</feature>
<dbReference type="GO" id="GO:0043565">
    <property type="term" value="F:sequence-specific DNA binding"/>
    <property type="evidence" value="ECO:0007669"/>
    <property type="project" value="InterPro"/>
</dbReference>
<feature type="compositionally biased region" description="Polar residues" evidence="7">
    <location>
        <begin position="238"/>
        <end position="265"/>
    </location>
</feature>
<keyword evidence="4 9" id="KW-0238">DNA-binding</keyword>
<keyword evidence="3" id="KW-0805">Transcription regulation</keyword>
<keyword evidence="6" id="KW-0539">Nucleus</keyword>
<dbReference type="STRING" id="210143.A0A1R3GUG6"/>
<dbReference type="PANTHER" id="PTHR31221:SF150">
    <property type="entry name" value="WRKY TRANSCRIPTION FACTOR 32-RELATED"/>
    <property type="match status" value="1"/>
</dbReference>
<proteinExistence type="predicted"/>
<dbReference type="PANTHER" id="PTHR31221">
    <property type="entry name" value="WRKY TRANSCRIPTION FACTOR PROTEIN 1-RELATED"/>
    <property type="match status" value="1"/>
</dbReference>
<feature type="compositionally biased region" description="Basic and acidic residues" evidence="7">
    <location>
        <begin position="283"/>
        <end position="295"/>
    </location>
</feature>
<feature type="domain" description="WRKY" evidence="8">
    <location>
        <begin position="324"/>
        <end position="389"/>
    </location>
</feature>
<evidence type="ECO:0000256" key="4">
    <source>
        <dbReference type="ARBA" id="ARBA00023125"/>
    </source>
</evidence>